<protein>
    <submittedName>
        <fullName evidence="11">Unannotated protein</fullName>
    </submittedName>
</protein>
<dbReference type="GO" id="GO:0046872">
    <property type="term" value="F:metal ion binding"/>
    <property type="evidence" value="ECO:0007669"/>
    <property type="project" value="UniProtKB-KW"/>
</dbReference>
<evidence type="ECO:0000256" key="3">
    <source>
        <dbReference type="ARBA" id="ARBA00008034"/>
    </source>
</evidence>
<feature type="transmembrane region" description="Helical" evidence="10">
    <location>
        <begin position="57"/>
        <end position="80"/>
    </location>
</feature>
<feature type="transmembrane region" description="Helical" evidence="10">
    <location>
        <begin position="132"/>
        <end position="155"/>
    </location>
</feature>
<feature type="transmembrane region" description="Helical" evidence="10">
    <location>
        <begin position="17"/>
        <end position="37"/>
    </location>
</feature>
<comment type="similarity">
    <text evidence="3">Belongs to the ABC-3 integral membrane protein family.</text>
</comment>
<evidence type="ECO:0000256" key="6">
    <source>
        <dbReference type="ARBA" id="ARBA00022723"/>
    </source>
</evidence>
<dbReference type="InterPro" id="IPR001626">
    <property type="entry name" value="ABC_TroCD"/>
</dbReference>
<dbReference type="GO" id="GO:0030001">
    <property type="term" value="P:metal ion transport"/>
    <property type="evidence" value="ECO:0007669"/>
    <property type="project" value="InterPro"/>
</dbReference>
<evidence type="ECO:0000256" key="9">
    <source>
        <dbReference type="ARBA" id="ARBA00023136"/>
    </source>
</evidence>
<evidence type="ECO:0000313" key="11">
    <source>
        <dbReference type="EMBL" id="CAB4345613.1"/>
    </source>
</evidence>
<dbReference type="GO" id="GO:0055085">
    <property type="term" value="P:transmembrane transport"/>
    <property type="evidence" value="ECO:0007669"/>
    <property type="project" value="InterPro"/>
</dbReference>
<keyword evidence="9 10" id="KW-0472">Membrane</keyword>
<proteinExistence type="inferred from homology"/>
<feature type="transmembrane region" description="Helical" evidence="10">
    <location>
        <begin position="237"/>
        <end position="258"/>
    </location>
</feature>
<dbReference type="Gene3D" id="1.10.3470.10">
    <property type="entry name" value="ABC transporter involved in vitamin B12 uptake, BtuC"/>
    <property type="match status" value="1"/>
</dbReference>
<feature type="transmembrane region" description="Helical" evidence="10">
    <location>
        <begin position="167"/>
        <end position="197"/>
    </location>
</feature>
<evidence type="ECO:0000256" key="5">
    <source>
        <dbReference type="ARBA" id="ARBA00022692"/>
    </source>
</evidence>
<comment type="subcellular location">
    <subcellularLocation>
        <location evidence="2">Cell envelope</location>
    </subcellularLocation>
    <subcellularLocation>
        <location evidence="1">Membrane</location>
        <topology evidence="1">Multi-pass membrane protein</topology>
    </subcellularLocation>
</comment>
<keyword evidence="5 10" id="KW-0812">Transmembrane</keyword>
<feature type="transmembrane region" description="Helical" evidence="10">
    <location>
        <begin position="209"/>
        <end position="230"/>
    </location>
</feature>
<evidence type="ECO:0000256" key="1">
    <source>
        <dbReference type="ARBA" id="ARBA00004141"/>
    </source>
</evidence>
<dbReference type="GO" id="GO:0043190">
    <property type="term" value="C:ATP-binding cassette (ABC) transporter complex"/>
    <property type="evidence" value="ECO:0007669"/>
    <property type="project" value="InterPro"/>
</dbReference>
<dbReference type="GO" id="GO:0030313">
    <property type="term" value="C:cell envelope"/>
    <property type="evidence" value="ECO:0007669"/>
    <property type="project" value="UniProtKB-SubCell"/>
</dbReference>
<evidence type="ECO:0000256" key="7">
    <source>
        <dbReference type="ARBA" id="ARBA00022729"/>
    </source>
</evidence>
<evidence type="ECO:0000256" key="2">
    <source>
        <dbReference type="ARBA" id="ARBA00004196"/>
    </source>
</evidence>
<dbReference type="PRINTS" id="PR00691">
    <property type="entry name" value="ADHESINB"/>
</dbReference>
<evidence type="ECO:0000256" key="10">
    <source>
        <dbReference type="SAM" id="Phobius"/>
    </source>
</evidence>
<dbReference type="Pfam" id="PF01297">
    <property type="entry name" value="ZnuA"/>
    <property type="match status" value="1"/>
</dbReference>
<dbReference type="Pfam" id="PF00950">
    <property type="entry name" value="ABC-3"/>
    <property type="match status" value="1"/>
</dbReference>
<evidence type="ECO:0000256" key="4">
    <source>
        <dbReference type="ARBA" id="ARBA00022448"/>
    </source>
</evidence>
<dbReference type="PANTHER" id="PTHR42953:SF1">
    <property type="entry name" value="METAL-BINDING PROTEIN HI_0362-RELATED"/>
    <property type="match status" value="1"/>
</dbReference>
<dbReference type="SUPFAM" id="SSF81345">
    <property type="entry name" value="ABC transporter involved in vitamin B12 uptake, BtuC"/>
    <property type="match status" value="1"/>
</dbReference>
<keyword evidence="7" id="KW-0732">Signal</keyword>
<dbReference type="AlphaFoldDB" id="A0A6J6A1M7"/>
<evidence type="ECO:0000256" key="8">
    <source>
        <dbReference type="ARBA" id="ARBA00022989"/>
    </source>
</evidence>
<dbReference type="InterPro" id="IPR006128">
    <property type="entry name" value="Lipoprotein_PsaA-like"/>
</dbReference>
<dbReference type="InterPro" id="IPR006129">
    <property type="entry name" value="AdhesinB"/>
</dbReference>
<accession>A0A6J6A1M7</accession>
<name>A0A6J6A1M7_9ZZZZ</name>
<keyword evidence="6" id="KW-0479">Metal-binding</keyword>
<gene>
    <name evidence="11" type="ORF">UFOPK3547_01131</name>
</gene>
<dbReference type="InterPro" id="IPR050492">
    <property type="entry name" value="Bact_metal-bind_prot9"/>
</dbReference>
<organism evidence="11">
    <name type="scientific">freshwater metagenome</name>
    <dbReference type="NCBI Taxonomy" id="449393"/>
    <lineage>
        <taxon>unclassified sequences</taxon>
        <taxon>metagenomes</taxon>
        <taxon>ecological metagenomes</taxon>
    </lineage>
</organism>
<dbReference type="PANTHER" id="PTHR42953">
    <property type="entry name" value="HIGH-AFFINITY ZINC UPTAKE SYSTEM PROTEIN ZNUA-RELATED"/>
    <property type="match status" value="1"/>
</dbReference>
<dbReference type="EMBL" id="CAESAN010000094">
    <property type="protein sequence ID" value="CAB4345613.1"/>
    <property type="molecule type" value="Genomic_DNA"/>
</dbReference>
<feature type="transmembrane region" description="Helical" evidence="10">
    <location>
        <begin position="92"/>
        <end position="112"/>
    </location>
</feature>
<dbReference type="SUPFAM" id="SSF53807">
    <property type="entry name" value="Helical backbone' metal receptor"/>
    <property type="match status" value="1"/>
</dbReference>
<keyword evidence="4" id="KW-0813">Transport</keyword>
<keyword evidence="8 10" id="KW-1133">Transmembrane helix</keyword>
<dbReference type="InterPro" id="IPR037294">
    <property type="entry name" value="ABC_BtuC-like"/>
</dbReference>
<dbReference type="GO" id="GO:0007155">
    <property type="term" value="P:cell adhesion"/>
    <property type="evidence" value="ECO:0007669"/>
    <property type="project" value="InterPro"/>
</dbReference>
<sequence length="572" mass="58277">MVDPFSLPFFQRGIIEILLLAVVAGLLGVWIVLRGLSFYAHAVGTAAVPGLVLADGLGFSAIFGAFGAALAMAALVSLLVRRRSVGADSATALALAGALALGVILASDVFASQGSVDRLLFGSLLAIGRPELIVAAVAALASAAATLLLGPRWLAAGFADRRGRSDYLLVVLIALCAVAALAAVGALLATAILVVPAATTRLVVGRLRAWQAATVLLAAAEGVLGMVLAYRLDVPPGAAIAVVAGVVFALAAAGKAAIGRRSGAMPATASVALLVALIAGGCAGAPSPDPNRLTVSATTAQVGDLVREVGGGGVNVNQILEPNSEAHDYEPRPSDVASVAGSALLFTSGLGLDQWSAKLLEQSGADARVVDLGSLAPVKRTSADQTSADPHWWHDLTNLEAATVEVERALVSADPADAAAFRANGARYRRKIMRADAQIRACLSAVPARERTIVTDHDAFIYFTERYGVTSVGAVFPSTSTQSQASAGEVAALERTIRERKVRAIFPENSLNPALAQRIAADTGVSSDYKLYGDTLGPDGTAVSTVLGAEAANAQAIVAGISGGSKRCAIKF</sequence>
<dbReference type="PRINTS" id="PR00690">
    <property type="entry name" value="ADHESNFAMILY"/>
</dbReference>
<reference evidence="11" key="1">
    <citation type="submission" date="2020-05" db="EMBL/GenBank/DDBJ databases">
        <authorList>
            <person name="Chiriac C."/>
            <person name="Salcher M."/>
            <person name="Ghai R."/>
            <person name="Kavagutti S V."/>
        </authorList>
    </citation>
    <scope>NUCLEOTIDE SEQUENCE</scope>
</reference>
<dbReference type="InterPro" id="IPR006127">
    <property type="entry name" value="ZnuA-like"/>
</dbReference>
<dbReference type="Gene3D" id="3.40.50.1980">
    <property type="entry name" value="Nitrogenase molybdenum iron protein domain"/>
    <property type="match status" value="2"/>
</dbReference>